<feature type="transmembrane region" description="Helical" evidence="1">
    <location>
        <begin position="33"/>
        <end position="56"/>
    </location>
</feature>
<dbReference type="Proteomes" id="UP001231189">
    <property type="component" value="Unassembled WGS sequence"/>
</dbReference>
<keyword evidence="1" id="KW-1133">Transmembrane helix</keyword>
<name>A0AAD8SQB0_LOLMU</name>
<keyword evidence="1" id="KW-0472">Membrane</keyword>
<dbReference type="EMBL" id="JAUUTY010000003">
    <property type="protein sequence ID" value="KAK1662458.1"/>
    <property type="molecule type" value="Genomic_DNA"/>
</dbReference>
<accession>A0AAD8SQB0</accession>
<evidence type="ECO:0000313" key="2">
    <source>
        <dbReference type="EMBL" id="KAK1662458.1"/>
    </source>
</evidence>
<evidence type="ECO:0000313" key="3">
    <source>
        <dbReference type="Proteomes" id="UP001231189"/>
    </source>
</evidence>
<organism evidence="2 3">
    <name type="scientific">Lolium multiflorum</name>
    <name type="common">Italian ryegrass</name>
    <name type="synonym">Lolium perenne subsp. multiflorum</name>
    <dbReference type="NCBI Taxonomy" id="4521"/>
    <lineage>
        <taxon>Eukaryota</taxon>
        <taxon>Viridiplantae</taxon>
        <taxon>Streptophyta</taxon>
        <taxon>Embryophyta</taxon>
        <taxon>Tracheophyta</taxon>
        <taxon>Spermatophyta</taxon>
        <taxon>Magnoliopsida</taxon>
        <taxon>Liliopsida</taxon>
        <taxon>Poales</taxon>
        <taxon>Poaceae</taxon>
        <taxon>BOP clade</taxon>
        <taxon>Pooideae</taxon>
        <taxon>Poodae</taxon>
        <taxon>Poeae</taxon>
        <taxon>Poeae Chloroplast Group 2 (Poeae type)</taxon>
        <taxon>Loliodinae</taxon>
        <taxon>Loliinae</taxon>
        <taxon>Lolium</taxon>
    </lineage>
</organism>
<proteinExistence type="predicted"/>
<gene>
    <name evidence="2" type="ORF">QYE76_050617</name>
</gene>
<evidence type="ECO:0000256" key="1">
    <source>
        <dbReference type="SAM" id="Phobius"/>
    </source>
</evidence>
<comment type="caution">
    <text evidence="2">The sequence shown here is derived from an EMBL/GenBank/DDBJ whole genome shotgun (WGS) entry which is preliminary data.</text>
</comment>
<reference evidence="2" key="1">
    <citation type="submission" date="2023-07" db="EMBL/GenBank/DDBJ databases">
        <title>A chromosome-level genome assembly of Lolium multiflorum.</title>
        <authorList>
            <person name="Chen Y."/>
            <person name="Copetti D."/>
            <person name="Kolliker R."/>
            <person name="Studer B."/>
        </authorList>
    </citation>
    <scope>NUCLEOTIDE SEQUENCE</scope>
    <source>
        <strain evidence="2">02402/16</strain>
        <tissue evidence="2">Leaf</tissue>
    </source>
</reference>
<keyword evidence="1" id="KW-0812">Transmembrane</keyword>
<sequence length="252" mass="26520">MSMATAPASWPLAAAMAAADVDHHLLPLFLRPVLLHGVGAAAHLLLAVAVAGRLIFAAGSHRRKEPAAAAARGAGFPWFRLAVRATWVLAASEVFFAAYSLVSWYLDGGTGWGEPDAVADQADALSRAVAWLMLAAYLQLEYGRRGEERFPAPLRLWWALFLLLSLLAVALHAATSLQYELPVPARSWARDAVSILAGAVLLVAGFSAERGATGSSASEEALLNGACETAAENDTGLVDLNLAVVGLVDLNR</sequence>
<protein>
    <submittedName>
        <fullName evidence="2">Uncharacterized protein</fullName>
    </submittedName>
</protein>
<feature type="transmembrane region" description="Helical" evidence="1">
    <location>
        <begin position="154"/>
        <end position="175"/>
    </location>
</feature>
<dbReference type="AlphaFoldDB" id="A0AAD8SQB0"/>
<keyword evidence="3" id="KW-1185">Reference proteome</keyword>
<feature type="transmembrane region" description="Helical" evidence="1">
    <location>
        <begin position="187"/>
        <end position="208"/>
    </location>
</feature>